<evidence type="ECO:0000313" key="4">
    <source>
        <dbReference type="Proteomes" id="UP000677803"/>
    </source>
</evidence>
<organism evidence="3 4">
    <name type="scientific">Menidia menidia</name>
    <name type="common">Atlantic silverside</name>
    <dbReference type="NCBI Taxonomy" id="238744"/>
    <lineage>
        <taxon>Eukaryota</taxon>
        <taxon>Metazoa</taxon>
        <taxon>Chordata</taxon>
        <taxon>Craniata</taxon>
        <taxon>Vertebrata</taxon>
        <taxon>Euteleostomi</taxon>
        <taxon>Actinopterygii</taxon>
        <taxon>Neopterygii</taxon>
        <taxon>Teleostei</taxon>
        <taxon>Neoteleostei</taxon>
        <taxon>Acanthomorphata</taxon>
        <taxon>Ovalentaria</taxon>
        <taxon>Atherinomorphae</taxon>
        <taxon>Atheriniformes</taxon>
        <taxon>Atherinopsidae</taxon>
        <taxon>Menidiinae</taxon>
        <taxon>Menidia</taxon>
    </lineage>
</organism>
<keyword evidence="2" id="KW-0472">Membrane</keyword>
<proteinExistence type="predicted"/>
<dbReference type="Gene3D" id="2.60.40.10">
    <property type="entry name" value="Immunoglobulins"/>
    <property type="match status" value="1"/>
</dbReference>
<comment type="caution">
    <text evidence="3">The sequence shown here is derived from an EMBL/GenBank/DDBJ whole genome shotgun (WGS) entry which is preliminary data.</text>
</comment>
<gene>
    <name evidence="3" type="ORF">MMEN_LOCUS5655</name>
</gene>
<feature type="non-terminal residue" evidence="3">
    <location>
        <position position="1"/>
    </location>
</feature>
<accession>A0A8S4AQF7</accession>
<keyword evidence="4" id="KW-1185">Reference proteome</keyword>
<evidence type="ECO:0000256" key="2">
    <source>
        <dbReference type="SAM" id="Phobius"/>
    </source>
</evidence>
<dbReference type="InterPro" id="IPR013783">
    <property type="entry name" value="Ig-like_fold"/>
</dbReference>
<evidence type="ECO:0000313" key="3">
    <source>
        <dbReference type="EMBL" id="CAG5881129.1"/>
    </source>
</evidence>
<keyword evidence="2" id="KW-0812">Transmembrane</keyword>
<dbReference type="AlphaFoldDB" id="A0A8S4AQF7"/>
<reference evidence="3" key="1">
    <citation type="submission" date="2021-05" db="EMBL/GenBank/DDBJ databases">
        <authorList>
            <person name="Tigano A."/>
        </authorList>
    </citation>
    <scope>NUCLEOTIDE SEQUENCE</scope>
</reference>
<feature type="transmembrane region" description="Helical" evidence="2">
    <location>
        <begin position="40"/>
        <end position="63"/>
    </location>
</feature>
<sequence>QQKATNSDSAEEENGPSSPPASVFPPSSAPAEAPESFSRLRLVCHLVVGVPYLLSTILLGLVCRDRMKGAVLLTIEPNRPQFFRYESFNLTCGGAGWMLMRTPSQPVFVCDRGGKRNGSSCINRSAHMSDSDRYWCLSQSGETSNGLDIIVTSEHSFLFSCPNFNLSLHSNVKTKV</sequence>
<dbReference type="EMBL" id="CAJRST010004892">
    <property type="protein sequence ID" value="CAG5881129.1"/>
    <property type="molecule type" value="Genomic_DNA"/>
</dbReference>
<evidence type="ECO:0000256" key="1">
    <source>
        <dbReference type="SAM" id="MobiDB-lite"/>
    </source>
</evidence>
<name>A0A8S4AQF7_9TELE</name>
<keyword evidence="2" id="KW-1133">Transmembrane helix</keyword>
<feature type="region of interest" description="Disordered" evidence="1">
    <location>
        <begin position="1"/>
        <end position="30"/>
    </location>
</feature>
<dbReference type="Proteomes" id="UP000677803">
    <property type="component" value="Unassembled WGS sequence"/>
</dbReference>
<dbReference type="OrthoDB" id="6151406at2759"/>
<protein>
    <submittedName>
        <fullName evidence="3">(Atlantic silverside) hypothetical protein</fullName>
    </submittedName>
</protein>